<dbReference type="OrthoDB" id="2662502at2759"/>
<reference evidence="2" key="2">
    <citation type="submission" date="2015-01" db="EMBL/GenBank/DDBJ databases">
        <title>Evolutionary Origins and Diversification of the Mycorrhizal Mutualists.</title>
        <authorList>
            <consortium name="DOE Joint Genome Institute"/>
            <consortium name="Mycorrhizal Genomics Consortium"/>
            <person name="Kohler A."/>
            <person name="Kuo A."/>
            <person name="Nagy L.G."/>
            <person name="Floudas D."/>
            <person name="Copeland A."/>
            <person name="Barry K.W."/>
            <person name="Cichocki N."/>
            <person name="Veneault-Fourrey C."/>
            <person name="LaButti K."/>
            <person name="Lindquist E.A."/>
            <person name="Lipzen A."/>
            <person name="Lundell T."/>
            <person name="Morin E."/>
            <person name="Murat C."/>
            <person name="Riley R."/>
            <person name="Ohm R."/>
            <person name="Sun H."/>
            <person name="Tunlid A."/>
            <person name="Henrissat B."/>
            <person name="Grigoriev I.V."/>
            <person name="Hibbett D.S."/>
            <person name="Martin F."/>
        </authorList>
    </citation>
    <scope>NUCLEOTIDE SEQUENCE [LARGE SCALE GENOMIC DNA]</scope>
    <source>
        <strain evidence="2">F 1598</strain>
    </source>
</reference>
<dbReference type="InterPro" id="IPR046521">
    <property type="entry name" value="DUF6698"/>
</dbReference>
<reference evidence="1 2" key="1">
    <citation type="submission" date="2014-04" db="EMBL/GenBank/DDBJ databases">
        <authorList>
            <consortium name="DOE Joint Genome Institute"/>
            <person name="Kuo A."/>
            <person name="Tarkka M."/>
            <person name="Buscot F."/>
            <person name="Kohler A."/>
            <person name="Nagy L.G."/>
            <person name="Floudas D."/>
            <person name="Copeland A."/>
            <person name="Barry K.W."/>
            <person name="Cichocki N."/>
            <person name="Veneault-Fourrey C."/>
            <person name="LaButti K."/>
            <person name="Lindquist E.A."/>
            <person name="Lipzen A."/>
            <person name="Lundell T."/>
            <person name="Morin E."/>
            <person name="Murat C."/>
            <person name="Sun H."/>
            <person name="Tunlid A."/>
            <person name="Henrissat B."/>
            <person name="Grigoriev I.V."/>
            <person name="Hibbett D.S."/>
            <person name="Martin F."/>
            <person name="Nordberg H.P."/>
            <person name="Cantor M.N."/>
            <person name="Hua S.X."/>
        </authorList>
    </citation>
    <scope>NUCLEOTIDE SEQUENCE [LARGE SCALE GENOMIC DNA]</scope>
    <source>
        <strain evidence="1 2">F 1598</strain>
    </source>
</reference>
<dbReference type="Proteomes" id="UP000054166">
    <property type="component" value="Unassembled WGS sequence"/>
</dbReference>
<dbReference type="Pfam" id="PF20414">
    <property type="entry name" value="DUF6698"/>
    <property type="match status" value="1"/>
</dbReference>
<organism evidence="1 2">
    <name type="scientific">Piloderma croceum (strain F 1598)</name>
    <dbReference type="NCBI Taxonomy" id="765440"/>
    <lineage>
        <taxon>Eukaryota</taxon>
        <taxon>Fungi</taxon>
        <taxon>Dikarya</taxon>
        <taxon>Basidiomycota</taxon>
        <taxon>Agaricomycotina</taxon>
        <taxon>Agaricomycetes</taxon>
        <taxon>Agaricomycetidae</taxon>
        <taxon>Atheliales</taxon>
        <taxon>Atheliaceae</taxon>
        <taxon>Piloderma</taxon>
    </lineage>
</organism>
<dbReference type="HOGENOM" id="CLU_035918_3_1_1"/>
<keyword evidence="2" id="KW-1185">Reference proteome</keyword>
<sequence>MPLSNENSPLPETVAGSKRLGALQLGPRKRPCGTDPFIHHGRHFGWTVHVLCLVNALITNGILCMGELSDEPDDAFMHEERREHGVFQQLLQTVPGLKDCIMEGSDKDVRHIAELLQKGVSSARSDDTKSLKGSIIDWITPRGQSLYPLLSRNVKTDRGFHHERTGALLCPVGLDWSSADIKEKLRSGEMLVPGDQWPIFLYHGYSYDPEDPWNGLFRSSLLVSAYKHIFTSPSSVEKEPKATRSENARIHGMTKVTPASIAYVATQVRFALCSLPVFSRTDTATDSERFYGSVLDLFDDVEEIKEVNDLLTWWNRQVFPSYSSARRAVSKNSALARIKQKRFELKTLEANIMPLDI</sequence>
<evidence type="ECO:0000313" key="1">
    <source>
        <dbReference type="EMBL" id="KIM78577.1"/>
    </source>
</evidence>
<name>A0A0C3BMQ3_PILCF</name>
<proteinExistence type="predicted"/>
<dbReference type="STRING" id="765440.A0A0C3BMQ3"/>
<accession>A0A0C3BMQ3</accession>
<evidence type="ECO:0000313" key="2">
    <source>
        <dbReference type="Proteomes" id="UP000054166"/>
    </source>
</evidence>
<dbReference type="InParanoid" id="A0A0C3BMQ3"/>
<gene>
    <name evidence="1" type="ORF">PILCRDRAFT_75276</name>
</gene>
<dbReference type="EMBL" id="KN833015">
    <property type="protein sequence ID" value="KIM78577.1"/>
    <property type="molecule type" value="Genomic_DNA"/>
</dbReference>
<protein>
    <submittedName>
        <fullName evidence="1">Uncharacterized protein</fullName>
    </submittedName>
</protein>
<dbReference type="AlphaFoldDB" id="A0A0C3BMQ3"/>